<dbReference type="Proteomes" id="UP000073604">
    <property type="component" value="Chromosome"/>
</dbReference>
<feature type="transmembrane region" description="Helical" evidence="1">
    <location>
        <begin position="32"/>
        <end position="57"/>
    </location>
</feature>
<dbReference type="EMBL" id="CP014750">
    <property type="protein sequence ID" value="AMQ17927.1"/>
    <property type="molecule type" value="Genomic_DNA"/>
</dbReference>
<feature type="transmembrane region" description="Helical" evidence="1">
    <location>
        <begin position="6"/>
        <end position="25"/>
    </location>
</feature>
<dbReference type="KEGG" id="tpep:A0127_01440"/>
<dbReference type="InterPro" id="IPR052527">
    <property type="entry name" value="Metal_cation-efflux_comp"/>
</dbReference>
<sequence>MKFWGIFPKVALISSIYAILAFYLNERLEVGLFAFPTLGLVMIALGLALWFLCYLQVSKAYSEGKLFTKGCYSKIRHPIYSIWGFLIVPGFSLLFGGFMLLLPLVYWAGVLGFIGEEEKALEERFGDEWREYSERAPRFIPRP</sequence>
<feature type="transmembrane region" description="Helical" evidence="1">
    <location>
        <begin position="82"/>
        <end position="114"/>
    </location>
</feature>
<dbReference type="STRING" id="53952.A0127_01440"/>
<dbReference type="Gene3D" id="1.20.120.1630">
    <property type="match status" value="1"/>
</dbReference>
<dbReference type="GO" id="GO:0032259">
    <property type="term" value="P:methylation"/>
    <property type="evidence" value="ECO:0007669"/>
    <property type="project" value="UniProtKB-KW"/>
</dbReference>
<keyword evidence="1" id="KW-1133">Transmembrane helix</keyword>
<dbReference type="GO" id="GO:0008168">
    <property type="term" value="F:methyltransferase activity"/>
    <property type="evidence" value="ECO:0007669"/>
    <property type="project" value="UniProtKB-KW"/>
</dbReference>
<dbReference type="AlphaFoldDB" id="A0A142CT25"/>
<dbReference type="PANTHER" id="PTHR43847">
    <property type="entry name" value="BLL3993 PROTEIN"/>
    <property type="match status" value="1"/>
</dbReference>
<name>A0A142CT25_9EURY</name>
<organism evidence="2 3">
    <name type="scientific">Thermococcus peptonophilus</name>
    <dbReference type="NCBI Taxonomy" id="53952"/>
    <lineage>
        <taxon>Archaea</taxon>
        <taxon>Methanobacteriati</taxon>
        <taxon>Methanobacteriota</taxon>
        <taxon>Thermococci</taxon>
        <taxon>Thermococcales</taxon>
        <taxon>Thermococcaceae</taxon>
        <taxon>Thermococcus</taxon>
    </lineage>
</organism>
<dbReference type="PANTHER" id="PTHR43847:SF1">
    <property type="entry name" value="BLL3993 PROTEIN"/>
    <property type="match status" value="1"/>
</dbReference>
<proteinExistence type="predicted"/>
<keyword evidence="3" id="KW-1185">Reference proteome</keyword>
<gene>
    <name evidence="2" type="ORF">A0127_01440</name>
</gene>
<dbReference type="OrthoDB" id="148346at2157"/>
<evidence type="ECO:0000313" key="3">
    <source>
        <dbReference type="Proteomes" id="UP000073604"/>
    </source>
</evidence>
<reference evidence="3" key="1">
    <citation type="submission" date="2016-03" db="EMBL/GenBank/DDBJ databases">
        <authorList>
            <person name="Oger P.M."/>
        </authorList>
    </citation>
    <scope>NUCLEOTIDE SEQUENCE [LARGE SCALE GENOMIC DNA]</scope>
    <source>
        <strain evidence="3">OG-1</strain>
    </source>
</reference>
<dbReference type="RefSeq" id="WP_062387020.1">
    <property type="nucleotide sequence ID" value="NZ_CP014750.1"/>
</dbReference>
<keyword evidence="1" id="KW-0812">Transmembrane</keyword>
<keyword evidence="2" id="KW-0808">Transferase</keyword>
<evidence type="ECO:0000313" key="2">
    <source>
        <dbReference type="EMBL" id="AMQ17927.1"/>
    </source>
</evidence>
<keyword evidence="1" id="KW-0472">Membrane</keyword>
<keyword evidence="2" id="KW-0489">Methyltransferase</keyword>
<evidence type="ECO:0000256" key="1">
    <source>
        <dbReference type="SAM" id="Phobius"/>
    </source>
</evidence>
<protein>
    <submittedName>
        <fullName evidence="2">Protein-S-isoprenylcysteine methyltransferase</fullName>
    </submittedName>
</protein>
<accession>A0A142CT25</accession>
<dbReference type="GeneID" id="27139168"/>